<evidence type="ECO:0000256" key="2">
    <source>
        <dbReference type="ARBA" id="ARBA00010312"/>
    </source>
</evidence>
<feature type="signal peptide" evidence="10">
    <location>
        <begin position="1"/>
        <end position="38"/>
    </location>
</feature>
<comment type="cofactor">
    <cofactor evidence="1">
        <name>Mo-bis(molybdopterin guanine dinucleotide)</name>
        <dbReference type="ChEBI" id="CHEBI:60539"/>
    </cofactor>
</comment>
<evidence type="ECO:0000256" key="4">
    <source>
        <dbReference type="ARBA" id="ARBA00022723"/>
    </source>
</evidence>
<dbReference type="NCBIfam" id="TIGR01409">
    <property type="entry name" value="TAT_signal_seq"/>
    <property type="match status" value="1"/>
</dbReference>
<gene>
    <name evidence="13" type="ORF">E5982_05010</name>
    <name evidence="12" type="ORF">FHR31_001943</name>
</gene>
<dbReference type="Pfam" id="PF04879">
    <property type="entry name" value="Molybdop_Fe4S4"/>
    <property type="match status" value="1"/>
</dbReference>
<evidence type="ECO:0000256" key="7">
    <source>
        <dbReference type="ARBA" id="ARBA00023004"/>
    </source>
</evidence>
<evidence type="ECO:0000256" key="6">
    <source>
        <dbReference type="ARBA" id="ARBA00023002"/>
    </source>
</evidence>
<keyword evidence="6" id="KW-0560">Oxidoreductase</keyword>
<dbReference type="InterPro" id="IPR006311">
    <property type="entry name" value="TAT_signal"/>
</dbReference>
<dbReference type="InterPro" id="IPR006656">
    <property type="entry name" value="Mopterin_OxRdtase"/>
</dbReference>
<evidence type="ECO:0000256" key="8">
    <source>
        <dbReference type="ARBA" id="ARBA00023014"/>
    </source>
</evidence>
<reference evidence="13 14" key="1">
    <citation type="submission" date="2019-04" db="EMBL/GenBank/DDBJ databases">
        <title>Microbes associate with the intestines of laboratory mice.</title>
        <authorList>
            <person name="Navarre W."/>
            <person name="Wong E."/>
            <person name="Huang K.C."/>
            <person name="Tropini C."/>
            <person name="Ng K."/>
            <person name="Yu B."/>
        </authorList>
    </citation>
    <scope>NUCLEOTIDE SEQUENCE [LARGE SCALE GENOMIC DNA]</scope>
    <source>
        <strain evidence="13 14">NM48_B13</strain>
    </source>
</reference>
<dbReference type="RefSeq" id="WP_123185886.1">
    <property type="nucleotide sequence ID" value="NZ_CANPEU010000037.1"/>
</dbReference>
<dbReference type="InterPro" id="IPR006657">
    <property type="entry name" value="MoPterin_dinucl-bd_dom"/>
</dbReference>
<dbReference type="Gene3D" id="3.40.228.10">
    <property type="entry name" value="Dimethylsulfoxide Reductase, domain 2"/>
    <property type="match status" value="2"/>
</dbReference>
<dbReference type="OrthoDB" id="3172748at2"/>
<proteinExistence type="inferred from homology"/>
<dbReference type="InterPro" id="IPR037949">
    <property type="entry name" value="MopB_CT_Acetylene-hydratase"/>
</dbReference>
<dbReference type="GO" id="GO:0051536">
    <property type="term" value="F:iron-sulfur cluster binding"/>
    <property type="evidence" value="ECO:0007669"/>
    <property type="project" value="UniProtKB-KW"/>
</dbReference>
<dbReference type="PROSITE" id="PS51669">
    <property type="entry name" value="4FE4S_MOW_BIS_MGD"/>
    <property type="match status" value="1"/>
</dbReference>
<dbReference type="InterPro" id="IPR019546">
    <property type="entry name" value="TAT_signal_bac_arc"/>
</dbReference>
<dbReference type="PROSITE" id="PS00932">
    <property type="entry name" value="MOLYBDOPTERIN_PROK_3"/>
    <property type="match status" value="1"/>
</dbReference>
<dbReference type="PROSITE" id="PS51318">
    <property type="entry name" value="TAT"/>
    <property type="match status" value="1"/>
</dbReference>
<dbReference type="Gene3D" id="3.40.50.740">
    <property type="match status" value="2"/>
</dbReference>
<keyword evidence="14" id="KW-1185">Reference proteome</keyword>
<dbReference type="Gene3D" id="2.20.25.90">
    <property type="entry name" value="ADC-like domains"/>
    <property type="match status" value="1"/>
</dbReference>
<feature type="domain" description="4Fe-4S Mo/W bis-MGD-type" evidence="11">
    <location>
        <begin position="48"/>
        <end position="105"/>
    </location>
</feature>
<protein>
    <submittedName>
        <fullName evidence="12">Anaerobic selenocysteine-containing dehydrogenase</fullName>
    </submittedName>
    <submittedName>
        <fullName evidence="13">Twin-arginine translocation signal domain-containing protein</fullName>
    </submittedName>
</protein>
<dbReference type="InterPro" id="IPR009010">
    <property type="entry name" value="Asp_de-COase-like_dom_sf"/>
</dbReference>
<evidence type="ECO:0000256" key="1">
    <source>
        <dbReference type="ARBA" id="ARBA00001942"/>
    </source>
</evidence>
<dbReference type="InterPro" id="IPR006963">
    <property type="entry name" value="Mopterin_OxRdtase_4Fe-4S_dom"/>
</dbReference>
<evidence type="ECO:0000256" key="5">
    <source>
        <dbReference type="ARBA" id="ARBA00022729"/>
    </source>
</evidence>
<dbReference type="Gene3D" id="2.40.40.20">
    <property type="match status" value="1"/>
</dbReference>
<dbReference type="EMBL" id="JACHYA010000009">
    <property type="protein sequence ID" value="MBB3172109.1"/>
    <property type="molecule type" value="Genomic_DNA"/>
</dbReference>
<dbReference type="CDD" id="cd02781">
    <property type="entry name" value="MopB_CT_Acetylene-hydratase"/>
    <property type="match status" value="1"/>
</dbReference>
<dbReference type="InterPro" id="IPR006655">
    <property type="entry name" value="Mopterin_OxRdtase_prok_CS"/>
</dbReference>
<dbReference type="GO" id="GO:0043546">
    <property type="term" value="F:molybdopterin cofactor binding"/>
    <property type="evidence" value="ECO:0007669"/>
    <property type="project" value="InterPro"/>
</dbReference>
<dbReference type="Pfam" id="PF01568">
    <property type="entry name" value="Molydop_binding"/>
    <property type="match status" value="1"/>
</dbReference>
<dbReference type="GO" id="GO:0046872">
    <property type="term" value="F:metal ion binding"/>
    <property type="evidence" value="ECO:0007669"/>
    <property type="project" value="UniProtKB-KW"/>
</dbReference>
<comment type="caution">
    <text evidence="12">The sequence shown here is derived from an EMBL/GenBank/DDBJ whole genome shotgun (WGS) entry which is preliminary data.</text>
</comment>
<dbReference type="SMART" id="SM00926">
    <property type="entry name" value="Molybdop_Fe4S4"/>
    <property type="match status" value="1"/>
</dbReference>
<dbReference type="PANTHER" id="PTHR43742">
    <property type="entry name" value="TRIMETHYLAMINE-N-OXIDE REDUCTASE"/>
    <property type="match status" value="1"/>
</dbReference>
<keyword evidence="3" id="KW-0500">Molybdenum</keyword>
<organism evidence="12 15">
    <name type="scientific">Parvibacter caecicola</name>
    <dbReference type="NCBI Taxonomy" id="747645"/>
    <lineage>
        <taxon>Bacteria</taxon>
        <taxon>Bacillati</taxon>
        <taxon>Actinomycetota</taxon>
        <taxon>Coriobacteriia</taxon>
        <taxon>Coriobacteriales</taxon>
        <taxon>Coriobacteriaceae</taxon>
        <taxon>Parvibacter</taxon>
    </lineage>
</organism>
<keyword evidence="8" id="KW-0411">Iron-sulfur</keyword>
<dbReference type="EMBL" id="SSTM01000003">
    <property type="protein sequence ID" value="TJW10645.1"/>
    <property type="molecule type" value="Genomic_DNA"/>
</dbReference>
<dbReference type="SUPFAM" id="SSF50692">
    <property type="entry name" value="ADC-like"/>
    <property type="match status" value="1"/>
</dbReference>
<dbReference type="GO" id="GO:0018818">
    <property type="term" value="F:acetylene hydratase activity"/>
    <property type="evidence" value="ECO:0007669"/>
    <property type="project" value="InterPro"/>
</dbReference>
<accession>A0A3N0A8R4</accession>
<dbReference type="InterPro" id="IPR050612">
    <property type="entry name" value="Prok_Mopterin_Oxidored"/>
</dbReference>
<dbReference type="SUPFAM" id="SSF53706">
    <property type="entry name" value="Formate dehydrogenase/DMSO reductase, domains 1-3"/>
    <property type="match status" value="1"/>
</dbReference>
<keyword evidence="7" id="KW-0408">Iron</keyword>
<dbReference type="Pfam" id="PF00384">
    <property type="entry name" value="Molybdopterin"/>
    <property type="match status" value="1"/>
</dbReference>
<evidence type="ECO:0000256" key="9">
    <source>
        <dbReference type="SAM" id="MobiDB-lite"/>
    </source>
</evidence>
<evidence type="ECO:0000313" key="12">
    <source>
        <dbReference type="EMBL" id="MBB3172109.1"/>
    </source>
</evidence>
<reference evidence="12 15" key="2">
    <citation type="submission" date="2020-08" db="EMBL/GenBank/DDBJ databases">
        <title>Sequencing the genomes of 1000 actinobacteria strains.</title>
        <authorList>
            <person name="Klenk H.-P."/>
        </authorList>
    </citation>
    <scope>NUCLEOTIDE SEQUENCE [LARGE SCALE GENOMIC DNA]</scope>
    <source>
        <strain evidence="12 15">DSM 22242</strain>
    </source>
</reference>
<evidence type="ECO:0000313" key="15">
    <source>
        <dbReference type="Proteomes" id="UP000530850"/>
    </source>
</evidence>
<dbReference type="AlphaFoldDB" id="A0A3N0A8R4"/>
<evidence type="ECO:0000313" key="13">
    <source>
        <dbReference type="EMBL" id="TJW10645.1"/>
    </source>
</evidence>
<comment type="similarity">
    <text evidence="2">Belongs to the prokaryotic molybdopterin-containing oxidoreductase family.</text>
</comment>
<feature type="chain" id="PRO_5033385769" evidence="10">
    <location>
        <begin position="39"/>
        <end position="997"/>
    </location>
</feature>
<dbReference type="Proteomes" id="UP000309454">
    <property type="component" value="Unassembled WGS sequence"/>
</dbReference>
<dbReference type="GeneID" id="93357195"/>
<evidence type="ECO:0000313" key="14">
    <source>
        <dbReference type="Proteomes" id="UP000309454"/>
    </source>
</evidence>
<dbReference type="Proteomes" id="UP000530850">
    <property type="component" value="Unassembled WGS sequence"/>
</dbReference>
<name>A0A3N0A8R4_9ACTN</name>
<sequence>MGMKLNTTRRSFLKLSAAVAGSAALVGSSAMQPGAAMAEGANPGAGDIKRVRTACRGCGKMECGVWVTVQNGRAIKIEGDESAYQSNGNCCTKSQASIQAAYHPDRLLYPLKRTKPKGEEPGWQRISWDEAIKTCHEKLTEVQGKYGGEGVMHMTGTSRFWGMRGGPLASLYGAVNGHGAAQICKGIRRDAGSLTIENGIFFNETVGFPKVYVQWGTGPSISNYDDTCRTITEVIARSEKYILIDPRLNNEGHEADIHLALRPGTDGAMALGWTHLVMKNGWEDHEFCTRWSNGPYLYCEELDINDQPFHTGKFTRGNGLDVKTRLLRECDLVEGGSVSRFMVWDSLANNGEGGLTYFDADEKIGLWEGEKEHHKPTTFTDYVRPSGDIRGDGSDGDVSGRIPDPTQFEIEREPELWYEGEVTLKDGRTVKVKSVWKKYWDDVVSKYTPEYTGEICDVDPKLIEEAVEAWAGQRFDPRFSNGGLHYQLAPEQAGNSMQNFRALGILSAMVGAYDTPAGNRGMTRVPINAGGVAIPANEVAAAKKKKDPNEPFVEQFDKKANIACAEEFPLTRWTARTDAKSCWVAALESKPYPIKGCVAVTGNFMNQSNATYAWNALKSLDFFVDMDLWHAPMTELADIKLPAQHWLEIPGFARISQGAHGAFGANVNCIAPPGEAKFEIEVAQMWFKEAGKPFYDPETGDAWGPVTRYMDHVIKDTGMNHEEFLDKFAKHGWFRAKDEYPEIWGTYKRYETGELRQVDGMVYKEGDHMPGMPVPCMKMEIWSTIMETYLSPETKGLPERLKGLAPSEICLPEYKEPPLSPVSTPELMEEYPFNMTTGRRNPVYFHSEHRQLPWCREQWPVPRVEINPADAEKLGIQQGDWVWIESKDGKIREVADLYHGVKPGVINTEHTWWLPEFSAPTHGWELVCINALVDKEAQDPYTGSSQLRAYPVKIYKATPENSPFGNPCPCDVDGTPCISDASDPRLKAWLPTYEGRD</sequence>
<keyword evidence="5 10" id="KW-0732">Signal</keyword>
<keyword evidence="4" id="KW-0479">Metal-binding</keyword>
<evidence type="ECO:0000256" key="10">
    <source>
        <dbReference type="SAM" id="SignalP"/>
    </source>
</evidence>
<dbReference type="GO" id="GO:0016491">
    <property type="term" value="F:oxidoreductase activity"/>
    <property type="evidence" value="ECO:0007669"/>
    <property type="project" value="UniProtKB-KW"/>
</dbReference>
<evidence type="ECO:0000259" key="11">
    <source>
        <dbReference type="PROSITE" id="PS51669"/>
    </source>
</evidence>
<evidence type="ECO:0000256" key="3">
    <source>
        <dbReference type="ARBA" id="ARBA00022505"/>
    </source>
</evidence>
<feature type="region of interest" description="Disordered" evidence="9">
    <location>
        <begin position="377"/>
        <end position="402"/>
    </location>
</feature>